<dbReference type="Proteomes" id="UP001237642">
    <property type="component" value="Unassembled WGS sequence"/>
</dbReference>
<dbReference type="AlphaFoldDB" id="A0AAD8MMF9"/>
<name>A0AAD8MMF9_9APIA</name>
<reference evidence="1" key="1">
    <citation type="submission" date="2023-02" db="EMBL/GenBank/DDBJ databases">
        <title>Genome of toxic invasive species Heracleum sosnowskyi carries increased number of genes despite the absence of recent whole-genome duplications.</title>
        <authorList>
            <person name="Schelkunov M."/>
            <person name="Shtratnikova V."/>
            <person name="Makarenko M."/>
            <person name="Klepikova A."/>
            <person name="Omelchenko D."/>
            <person name="Novikova G."/>
            <person name="Obukhova E."/>
            <person name="Bogdanov V."/>
            <person name="Penin A."/>
            <person name="Logacheva M."/>
        </authorList>
    </citation>
    <scope>NUCLEOTIDE SEQUENCE</scope>
    <source>
        <strain evidence="1">Hsosn_3</strain>
        <tissue evidence="1">Leaf</tissue>
    </source>
</reference>
<protein>
    <submittedName>
        <fullName evidence="1">Uncharacterized protein</fullName>
    </submittedName>
</protein>
<evidence type="ECO:0000313" key="2">
    <source>
        <dbReference type="Proteomes" id="UP001237642"/>
    </source>
</evidence>
<accession>A0AAD8MMF9</accession>
<organism evidence="1 2">
    <name type="scientific">Heracleum sosnowskyi</name>
    <dbReference type="NCBI Taxonomy" id="360622"/>
    <lineage>
        <taxon>Eukaryota</taxon>
        <taxon>Viridiplantae</taxon>
        <taxon>Streptophyta</taxon>
        <taxon>Embryophyta</taxon>
        <taxon>Tracheophyta</taxon>
        <taxon>Spermatophyta</taxon>
        <taxon>Magnoliopsida</taxon>
        <taxon>eudicotyledons</taxon>
        <taxon>Gunneridae</taxon>
        <taxon>Pentapetalae</taxon>
        <taxon>asterids</taxon>
        <taxon>campanulids</taxon>
        <taxon>Apiales</taxon>
        <taxon>Apiaceae</taxon>
        <taxon>Apioideae</taxon>
        <taxon>apioid superclade</taxon>
        <taxon>Tordylieae</taxon>
        <taxon>Tordyliinae</taxon>
        <taxon>Heracleum</taxon>
    </lineage>
</organism>
<sequence length="164" mass="18555">MAIVYSLKKDSWTAIPDVFNTEKIRFTDILGTFVNGALLWRAFDVISKNSVVVGFDLDLEQFTERPNVVLGTAGDWKSLTEYNGYNEDDPQISCSGRTSDLQYLQVVSLHLHTLLNDAWLQIRPKALISVTEFLLWRNVTNVLGKDFLLLSTWDSTAEVLLLNA</sequence>
<proteinExistence type="predicted"/>
<dbReference type="EMBL" id="JAUIZM010000005">
    <property type="protein sequence ID" value="KAK1381930.1"/>
    <property type="molecule type" value="Genomic_DNA"/>
</dbReference>
<evidence type="ECO:0000313" key="1">
    <source>
        <dbReference type="EMBL" id="KAK1381930.1"/>
    </source>
</evidence>
<keyword evidence="2" id="KW-1185">Reference proteome</keyword>
<gene>
    <name evidence="1" type="ORF">POM88_019665</name>
</gene>
<comment type="caution">
    <text evidence="1">The sequence shown here is derived from an EMBL/GenBank/DDBJ whole genome shotgun (WGS) entry which is preliminary data.</text>
</comment>
<reference evidence="1" key="2">
    <citation type="submission" date="2023-05" db="EMBL/GenBank/DDBJ databases">
        <authorList>
            <person name="Schelkunov M.I."/>
        </authorList>
    </citation>
    <scope>NUCLEOTIDE SEQUENCE</scope>
    <source>
        <strain evidence="1">Hsosn_3</strain>
        <tissue evidence="1">Leaf</tissue>
    </source>
</reference>